<comment type="caution">
    <text evidence="1">The sequence shown here is derived from an EMBL/GenBank/DDBJ whole genome shotgun (WGS) entry which is preliminary data.</text>
</comment>
<evidence type="ECO:0000313" key="1">
    <source>
        <dbReference type="EMBL" id="MBC2665841.1"/>
    </source>
</evidence>
<keyword evidence="1" id="KW-0067">ATP-binding</keyword>
<dbReference type="GO" id="GO:0005524">
    <property type="term" value="F:ATP binding"/>
    <property type="evidence" value="ECO:0007669"/>
    <property type="project" value="UniProtKB-KW"/>
</dbReference>
<protein>
    <submittedName>
        <fullName evidence="1">ABC transporter ATP-binding protein</fullName>
    </submittedName>
</protein>
<gene>
    <name evidence="1" type="ORF">H7F51_09920</name>
    <name evidence="2" type="ORF">H7F51_18310</name>
</gene>
<accession>A0A7X1FRW5</accession>
<keyword evidence="1" id="KW-0547">Nucleotide-binding</keyword>
<proteinExistence type="predicted"/>
<evidence type="ECO:0000313" key="3">
    <source>
        <dbReference type="Proteomes" id="UP000566813"/>
    </source>
</evidence>
<dbReference type="AlphaFoldDB" id="A0A7X1FRW5"/>
<dbReference type="EMBL" id="JACLAW010000007">
    <property type="protein sequence ID" value="MBC2665841.1"/>
    <property type="molecule type" value="Genomic_DNA"/>
</dbReference>
<sequence length="64" mass="7540">IDEAVFLADRVIAFSARPARIVQEWQIPFGRPRSLDIKHSPEHRQLEDEIWQVLRKQKAASHHD</sequence>
<evidence type="ECO:0000313" key="2">
    <source>
        <dbReference type="EMBL" id="MBC2667476.1"/>
    </source>
</evidence>
<reference evidence="1 3" key="1">
    <citation type="submission" date="2020-08" db="EMBL/GenBank/DDBJ databases">
        <title>The genome sequence of type strain Novosphingobium flavum NBRC 111647.</title>
        <authorList>
            <person name="Liu Y."/>
        </authorList>
    </citation>
    <scope>NUCLEOTIDE SEQUENCE [LARGE SCALE GENOMIC DNA]</scope>
    <source>
        <strain evidence="1 3">NBRC 111647</strain>
    </source>
</reference>
<dbReference type="EMBL" id="JACLAW010000021">
    <property type="protein sequence ID" value="MBC2667476.1"/>
    <property type="molecule type" value="Genomic_DNA"/>
</dbReference>
<feature type="non-terminal residue" evidence="1">
    <location>
        <position position="1"/>
    </location>
</feature>
<organism evidence="1 3">
    <name type="scientific">Novosphingobium flavum</name>
    <dbReference type="NCBI Taxonomy" id="1778672"/>
    <lineage>
        <taxon>Bacteria</taxon>
        <taxon>Pseudomonadati</taxon>
        <taxon>Pseudomonadota</taxon>
        <taxon>Alphaproteobacteria</taxon>
        <taxon>Sphingomonadales</taxon>
        <taxon>Sphingomonadaceae</taxon>
        <taxon>Novosphingobium</taxon>
    </lineage>
</organism>
<keyword evidence="3" id="KW-1185">Reference proteome</keyword>
<name>A0A7X1FRW5_9SPHN</name>
<dbReference type="Proteomes" id="UP000566813">
    <property type="component" value="Unassembled WGS sequence"/>
</dbReference>